<dbReference type="Pfam" id="PF13428">
    <property type="entry name" value="TPR_14"/>
    <property type="match status" value="1"/>
</dbReference>
<dbReference type="Gene3D" id="1.25.40.10">
    <property type="entry name" value="Tetratricopeptide repeat domain"/>
    <property type="match status" value="1"/>
</dbReference>
<evidence type="ECO:0000256" key="1">
    <source>
        <dbReference type="SAM" id="MobiDB-lite"/>
    </source>
</evidence>
<gene>
    <name evidence="2" type="ORF">LCGC14_2109820</name>
</gene>
<dbReference type="EMBL" id="LAZR01026046">
    <property type="protein sequence ID" value="KKL69948.1"/>
    <property type="molecule type" value="Genomic_DNA"/>
</dbReference>
<evidence type="ECO:0008006" key="3">
    <source>
        <dbReference type="Google" id="ProtNLM"/>
    </source>
</evidence>
<feature type="region of interest" description="Disordered" evidence="1">
    <location>
        <begin position="1"/>
        <end position="35"/>
    </location>
</feature>
<feature type="compositionally biased region" description="Low complexity" evidence="1">
    <location>
        <begin position="1"/>
        <end position="11"/>
    </location>
</feature>
<sequence length="86" mass="9146">AKVTTSPASRRPTPEPPGPGIPPTPAAQTRPTIDPAAAAQRRFRLAQAYLNAGLAKKARDVLREILRDYPDTPAAGKAREALNPKP</sequence>
<dbReference type="InterPro" id="IPR011990">
    <property type="entry name" value="TPR-like_helical_dom_sf"/>
</dbReference>
<organism evidence="2">
    <name type="scientific">marine sediment metagenome</name>
    <dbReference type="NCBI Taxonomy" id="412755"/>
    <lineage>
        <taxon>unclassified sequences</taxon>
        <taxon>metagenomes</taxon>
        <taxon>ecological metagenomes</taxon>
    </lineage>
</organism>
<proteinExistence type="predicted"/>
<dbReference type="AlphaFoldDB" id="A0A0F9E7E3"/>
<reference evidence="2" key="1">
    <citation type="journal article" date="2015" name="Nature">
        <title>Complex archaea that bridge the gap between prokaryotes and eukaryotes.</title>
        <authorList>
            <person name="Spang A."/>
            <person name="Saw J.H."/>
            <person name="Jorgensen S.L."/>
            <person name="Zaremba-Niedzwiedzka K."/>
            <person name="Martijn J."/>
            <person name="Lind A.E."/>
            <person name="van Eijk R."/>
            <person name="Schleper C."/>
            <person name="Guy L."/>
            <person name="Ettema T.J."/>
        </authorList>
    </citation>
    <scope>NUCLEOTIDE SEQUENCE</scope>
</reference>
<accession>A0A0F9E7E3</accession>
<feature type="non-terminal residue" evidence="2">
    <location>
        <position position="1"/>
    </location>
</feature>
<comment type="caution">
    <text evidence="2">The sequence shown here is derived from an EMBL/GenBank/DDBJ whole genome shotgun (WGS) entry which is preliminary data.</text>
</comment>
<evidence type="ECO:0000313" key="2">
    <source>
        <dbReference type="EMBL" id="KKL69948.1"/>
    </source>
</evidence>
<protein>
    <recommendedName>
        <fullName evidence="3">Outer membrane lipoprotein BamD-like domain-containing protein</fullName>
    </recommendedName>
</protein>
<feature type="compositionally biased region" description="Pro residues" evidence="1">
    <location>
        <begin position="14"/>
        <end position="25"/>
    </location>
</feature>
<name>A0A0F9E7E3_9ZZZZ</name>